<name>A0ABV9AAY0_9ACTN</name>
<sequence>MNLDVAPRLGGWQQAWRLVAAAAVGLPVWLSTGVLLSREQGTETGSWFLTGDPLVALGCLTALLWRRRFPLTVAMTVAIASTASALATGAAFLALVSISTRRRPVEIGVVGLAFVTASQFAVGFSPVQSPPGSLWVQIAFPALSAGIAVAVGMAIGARRVEVRSLRDRAESAEREQVARAAQARALERNRIAREMHDVLAHRISLVAMQAGVLDHRGDLTAEENRVLLRGIADGSHQALEELRDVLGVLRADPGLPEPPQPSFDRIPQLVADARTSGLDVTLATTMTGKPSDIAGLTCYRMVQEGLTNAAKHAPGAHVHITLGGKAGDELHISIRNSPASSASPATTTTTQPPASGFGLLGLAERISVAGGKLDHHPTADNGYLLTAQLPWPNHSHEKRV</sequence>
<keyword evidence="3" id="KW-0597">Phosphoprotein</keyword>
<dbReference type="PANTHER" id="PTHR24421">
    <property type="entry name" value="NITRATE/NITRITE SENSOR PROTEIN NARX-RELATED"/>
    <property type="match status" value="1"/>
</dbReference>
<keyword evidence="10" id="KW-0812">Transmembrane</keyword>
<evidence type="ECO:0000256" key="8">
    <source>
        <dbReference type="ARBA" id="ARBA00023012"/>
    </source>
</evidence>
<feature type="transmembrane region" description="Helical" evidence="10">
    <location>
        <begin position="47"/>
        <end position="65"/>
    </location>
</feature>
<dbReference type="EMBL" id="JBHSFH010000013">
    <property type="protein sequence ID" value="MFC4497024.1"/>
    <property type="molecule type" value="Genomic_DNA"/>
</dbReference>
<keyword evidence="5" id="KW-0547">Nucleotide-binding</keyword>
<protein>
    <recommendedName>
        <fullName evidence="2">histidine kinase</fullName>
        <ecNumber evidence="2">2.7.13.3</ecNumber>
    </recommendedName>
</protein>
<reference evidence="13" key="1">
    <citation type="journal article" date="2019" name="Int. J. Syst. Evol. Microbiol.">
        <title>The Global Catalogue of Microorganisms (GCM) 10K type strain sequencing project: providing services to taxonomists for standard genome sequencing and annotation.</title>
        <authorList>
            <consortium name="The Broad Institute Genomics Platform"/>
            <consortium name="The Broad Institute Genome Sequencing Center for Infectious Disease"/>
            <person name="Wu L."/>
            <person name="Ma J."/>
        </authorList>
    </citation>
    <scope>NUCLEOTIDE SEQUENCE [LARGE SCALE GENOMIC DNA]</scope>
    <source>
        <strain evidence="13">CGMCC 4.7357</strain>
    </source>
</reference>
<gene>
    <name evidence="12" type="ORF">ACFPA8_23105</name>
</gene>
<feature type="transmembrane region" description="Helical" evidence="10">
    <location>
        <begin position="71"/>
        <end position="95"/>
    </location>
</feature>
<evidence type="ECO:0000256" key="1">
    <source>
        <dbReference type="ARBA" id="ARBA00000085"/>
    </source>
</evidence>
<evidence type="ECO:0000256" key="4">
    <source>
        <dbReference type="ARBA" id="ARBA00022679"/>
    </source>
</evidence>
<evidence type="ECO:0000256" key="5">
    <source>
        <dbReference type="ARBA" id="ARBA00022741"/>
    </source>
</evidence>
<dbReference type="GO" id="GO:0016301">
    <property type="term" value="F:kinase activity"/>
    <property type="evidence" value="ECO:0007669"/>
    <property type="project" value="UniProtKB-KW"/>
</dbReference>
<evidence type="ECO:0000259" key="11">
    <source>
        <dbReference type="Pfam" id="PF07730"/>
    </source>
</evidence>
<keyword evidence="8" id="KW-0902">Two-component regulatory system</keyword>
<dbReference type="SUPFAM" id="SSF55874">
    <property type="entry name" value="ATPase domain of HSP90 chaperone/DNA topoisomerase II/histidine kinase"/>
    <property type="match status" value="1"/>
</dbReference>
<dbReference type="InterPro" id="IPR011712">
    <property type="entry name" value="Sig_transdc_His_kin_sub3_dim/P"/>
</dbReference>
<evidence type="ECO:0000256" key="9">
    <source>
        <dbReference type="SAM" id="MobiDB-lite"/>
    </source>
</evidence>
<keyword evidence="10" id="KW-1133">Transmembrane helix</keyword>
<dbReference type="RefSeq" id="WP_386451401.1">
    <property type="nucleotide sequence ID" value="NZ_JBHSFH010000013.1"/>
</dbReference>
<feature type="domain" description="Signal transduction histidine kinase subgroup 3 dimerisation and phosphoacceptor" evidence="11">
    <location>
        <begin position="187"/>
        <end position="251"/>
    </location>
</feature>
<accession>A0ABV9AAY0</accession>
<keyword evidence="6 12" id="KW-0418">Kinase</keyword>
<proteinExistence type="predicted"/>
<keyword evidence="10" id="KW-0472">Membrane</keyword>
<evidence type="ECO:0000256" key="10">
    <source>
        <dbReference type="SAM" id="Phobius"/>
    </source>
</evidence>
<dbReference type="PANTHER" id="PTHR24421:SF10">
    <property type="entry name" value="NITRATE_NITRITE SENSOR PROTEIN NARQ"/>
    <property type="match status" value="1"/>
</dbReference>
<dbReference type="Pfam" id="PF07730">
    <property type="entry name" value="HisKA_3"/>
    <property type="match status" value="1"/>
</dbReference>
<feature type="transmembrane region" description="Helical" evidence="10">
    <location>
        <begin position="134"/>
        <end position="156"/>
    </location>
</feature>
<dbReference type="EC" id="2.7.13.3" evidence="2"/>
<organism evidence="12 13">
    <name type="scientific">Streptomyces ovatisporus</name>
    <dbReference type="NCBI Taxonomy" id="1128682"/>
    <lineage>
        <taxon>Bacteria</taxon>
        <taxon>Bacillati</taxon>
        <taxon>Actinomycetota</taxon>
        <taxon>Actinomycetes</taxon>
        <taxon>Kitasatosporales</taxon>
        <taxon>Streptomycetaceae</taxon>
        <taxon>Streptomyces</taxon>
    </lineage>
</organism>
<dbReference type="Gene3D" id="3.30.565.10">
    <property type="entry name" value="Histidine kinase-like ATPase, C-terminal domain"/>
    <property type="match status" value="1"/>
</dbReference>
<comment type="caution">
    <text evidence="12">The sequence shown here is derived from an EMBL/GenBank/DDBJ whole genome shotgun (WGS) entry which is preliminary data.</text>
</comment>
<evidence type="ECO:0000256" key="6">
    <source>
        <dbReference type="ARBA" id="ARBA00022777"/>
    </source>
</evidence>
<evidence type="ECO:0000256" key="7">
    <source>
        <dbReference type="ARBA" id="ARBA00022840"/>
    </source>
</evidence>
<feature type="transmembrane region" description="Helical" evidence="10">
    <location>
        <begin position="107"/>
        <end position="128"/>
    </location>
</feature>
<dbReference type="CDD" id="cd16917">
    <property type="entry name" value="HATPase_UhpB-NarQ-NarX-like"/>
    <property type="match status" value="1"/>
</dbReference>
<keyword evidence="7" id="KW-0067">ATP-binding</keyword>
<dbReference type="InterPro" id="IPR036890">
    <property type="entry name" value="HATPase_C_sf"/>
</dbReference>
<keyword evidence="13" id="KW-1185">Reference proteome</keyword>
<evidence type="ECO:0000313" key="12">
    <source>
        <dbReference type="EMBL" id="MFC4497024.1"/>
    </source>
</evidence>
<feature type="transmembrane region" description="Helical" evidence="10">
    <location>
        <begin position="15"/>
        <end position="35"/>
    </location>
</feature>
<keyword evidence="4" id="KW-0808">Transferase</keyword>
<evidence type="ECO:0000256" key="3">
    <source>
        <dbReference type="ARBA" id="ARBA00022553"/>
    </source>
</evidence>
<dbReference type="InterPro" id="IPR050482">
    <property type="entry name" value="Sensor_HK_TwoCompSys"/>
</dbReference>
<evidence type="ECO:0000256" key="2">
    <source>
        <dbReference type="ARBA" id="ARBA00012438"/>
    </source>
</evidence>
<feature type="compositionally biased region" description="Low complexity" evidence="9">
    <location>
        <begin position="337"/>
        <end position="355"/>
    </location>
</feature>
<evidence type="ECO:0000313" key="13">
    <source>
        <dbReference type="Proteomes" id="UP001595997"/>
    </source>
</evidence>
<comment type="catalytic activity">
    <reaction evidence="1">
        <text>ATP + protein L-histidine = ADP + protein N-phospho-L-histidine.</text>
        <dbReference type="EC" id="2.7.13.3"/>
    </reaction>
</comment>
<dbReference type="Gene3D" id="1.20.5.1930">
    <property type="match status" value="1"/>
</dbReference>
<feature type="region of interest" description="Disordered" evidence="9">
    <location>
        <begin position="336"/>
        <end position="356"/>
    </location>
</feature>
<dbReference type="Proteomes" id="UP001595997">
    <property type="component" value="Unassembled WGS sequence"/>
</dbReference>